<proteinExistence type="predicted"/>
<evidence type="ECO:0000313" key="4">
    <source>
        <dbReference type="Proteomes" id="UP001151760"/>
    </source>
</evidence>
<organism evidence="2 4">
    <name type="scientific">Tanacetum coccineum</name>
    <dbReference type="NCBI Taxonomy" id="301880"/>
    <lineage>
        <taxon>Eukaryota</taxon>
        <taxon>Viridiplantae</taxon>
        <taxon>Streptophyta</taxon>
        <taxon>Embryophyta</taxon>
        <taxon>Tracheophyta</taxon>
        <taxon>Spermatophyta</taxon>
        <taxon>Magnoliopsida</taxon>
        <taxon>eudicotyledons</taxon>
        <taxon>Gunneridae</taxon>
        <taxon>Pentapetalae</taxon>
        <taxon>asterids</taxon>
        <taxon>campanulids</taxon>
        <taxon>Asterales</taxon>
        <taxon>Asteraceae</taxon>
        <taxon>Asteroideae</taxon>
        <taxon>Anthemideae</taxon>
        <taxon>Anthemidinae</taxon>
        <taxon>Tanacetum</taxon>
    </lineage>
</organism>
<reference evidence="2" key="1">
    <citation type="journal article" date="2022" name="Int. J. Mol. Sci.">
        <title>Draft Genome of Tanacetum Coccineum: Genomic Comparison of Closely Related Tanacetum-Family Plants.</title>
        <authorList>
            <person name="Yamashiro T."/>
            <person name="Shiraishi A."/>
            <person name="Nakayama K."/>
            <person name="Satake H."/>
        </authorList>
    </citation>
    <scope>NUCLEOTIDE SEQUENCE</scope>
</reference>
<evidence type="ECO:0000313" key="3">
    <source>
        <dbReference type="EMBL" id="GJU04100.1"/>
    </source>
</evidence>
<accession>A0ABQ5CZT8</accession>
<sequence>MQRTRSKGNNRWPTIRSQCCSASRQAQTNITCIWSRWFSGSGVGAVIGLSAAAGECGAGGPGGAGVASQVHPIVDGQREEYK</sequence>
<keyword evidence="4" id="KW-1185">Reference proteome</keyword>
<reference evidence="2" key="2">
    <citation type="submission" date="2022-01" db="EMBL/GenBank/DDBJ databases">
        <authorList>
            <person name="Yamashiro T."/>
            <person name="Shiraishi A."/>
            <person name="Satake H."/>
            <person name="Nakayama K."/>
        </authorList>
    </citation>
    <scope>NUCLEOTIDE SEQUENCE</scope>
</reference>
<dbReference type="EMBL" id="BQNB010021217">
    <property type="protein sequence ID" value="GJU04100.1"/>
    <property type="molecule type" value="Genomic_DNA"/>
</dbReference>
<feature type="region of interest" description="Disordered" evidence="1">
    <location>
        <begin position="61"/>
        <end position="82"/>
    </location>
</feature>
<dbReference type="Proteomes" id="UP001151760">
    <property type="component" value="Unassembled WGS sequence"/>
</dbReference>
<protein>
    <submittedName>
        <fullName evidence="2">Uncharacterized protein</fullName>
    </submittedName>
</protein>
<evidence type="ECO:0000256" key="1">
    <source>
        <dbReference type="SAM" id="MobiDB-lite"/>
    </source>
</evidence>
<comment type="caution">
    <text evidence="2">The sequence shown here is derived from an EMBL/GenBank/DDBJ whole genome shotgun (WGS) entry which is preliminary data.</text>
</comment>
<gene>
    <name evidence="2" type="ORF">Tco_0922516</name>
    <name evidence="3" type="ORF">Tco_1114438</name>
</gene>
<name>A0ABQ5CZT8_9ASTR</name>
<dbReference type="EMBL" id="BQNB010014762">
    <property type="protein sequence ID" value="GJT32097.1"/>
    <property type="molecule type" value="Genomic_DNA"/>
</dbReference>
<evidence type="ECO:0000313" key="2">
    <source>
        <dbReference type="EMBL" id="GJT32097.1"/>
    </source>
</evidence>